<organism evidence="2 3">
    <name type="scientific">Dreissena polymorpha</name>
    <name type="common">Zebra mussel</name>
    <name type="synonym">Mytilus polymorpha</name>
    <dbReference type="NCBI Taxonomy" id="45954"/>
    <lineage>
        <taxon>Eukaryota</taxon>
        <taxon>Metazoa</taxon>
        <taxon>Spiralia</taxon>
        <taxon>Lophotrochozoa</taxon>
        <taxon>Mollusca</taxon>
        <taxon>Bivalvia</taxon>
        <taxon>Autobranchia</taxon>
        <taxon>Heteroconchia</taxon>
        <taxon>Euheterodonta</taxon>
        <taxon>Imparidentia</taxon>
        <taxon>Neoheterodontei</taxon>
        <taxon>Myida</taxon>
        <taxon>Dreissenoidea</taxon>
        <taxon>Dreissenidae</taxon>
        <taxon>Dreissena</taxon>
    </lineage>
</organism>
<dbReference type="PANTHER" id="PTHR31410">
    <property type="entry name" value="TRANSMEMBRANE PROTEIN 246"/>
    <property type="match status" value="1"/>
</dbReference>
<feature type="transmembrane region" description="Helical" evidence="1">
    <location>
        <begin position="319"/>
        <end position="336"/>
    </location>
</feature>
<dbReference type="PANTHER" id="PTHR31410:SF1">
    <property type="entry name" value="POST-GPI ATTACHMENT TO PROTEINS FACTOR 4"/>
    <property type="match status" value="1"/>
</dbReference>
<name>A0A9D4R1B6_DREPO</name>
<comment type="caution">
    <text evidence="2">The sequence shown here is derived from an EMBL/GenBank/DDBJ whole genome shotgun (WGS) entry which is preliminary data.</text>
</comment>
<accession>A0A9D4R1B6</accession>
<dbReference type="AlphaFoldDB" id="A0A9D4R1B6"/>
<dbReference type="InterPro" id="IPR029675">
    <property type="entry name" value="PGAP4"/>
</dbReference>
<keyword evidence="1" id="KW-0812">Transmembrane</keyword>
<evidence type="ECO:0000256" key="1">
    <source>
        <dbReference type="SAM" id="Phobius"/>
    </source>
</evidence>
<keyword evidence="1" id="KW-1133">Transmembrane helix</keyword>
<keyword evidence="3" id="KW-1185">Reference proteome</keyword>
<reference evidence="2" key="1">
    <citation type="journal article" date="2019" name="bioRxiv">
        <title>The Genome of the Zebra Mussel, Dreissena polymorpha: A Resource for Invasive Species Research.</title>
        <authorList>
            <person name="McCartney M.A."/>
            <person name="Auch B."/>
            <person name="Kono T."/>
            <person name="Mallez S."/>
            <person name="Zhang Y."/>
            <person name="Obille A."/>
            <person name="Becker A."/>
            <person name="Abrahante J.E."/>
            <person name="Garbe J."/>
            <person name="Badalamenti J.P."/>
            <person name="Herman A."/>
            <person name="Mangelson H."/>
            <person name="Liachko I."/>
            <person name="Sullivan S."/>
            <person name="Sone E.D."/>
            <person name="Koren S."/>
            <person name="Silverstein K.A.T."/>
            <person name="Beckman K.B."/>
            <person name="Gohl D.M."/>
        </authorList>
    </citation>
    <scope>NUCLEOTIDE SEQUENCE</scope>
    <source>
        <strain evidence="2">Duluth1</strain>
        <tissue evidence="2">Whole animal</tissue>
    </source>
</reference>
<dbReference type="GO" id="GO:0000139">
    <property type="term" value="C:Golgi membrane"/>
    <property type="evidence" value="ECO:0007669"/>
    <property type="project" value="InterPro"/>
</dbReference>
<reference evidence="2" key="2">
    <citation type="submission" date="2020-11" db="EMBL/GenBank/DDBJ databases">
        <authorList>
            <person name="McCartney M.A."/>
            <person name="Auch B."/>
            <person name="Kono T."/>
            <person name="Mallez S."/>
            <person name="Becker A."/>
            <person name="Gohl D.M."/>
            <person name="Silverstein K.A.T."/>
            <person name="Koren S."/>
            <person name="Bechman K.B."/>
            <person name="Herman A."/>
            <person name="Abrahante J.E."/>
            <person name="Garbe J."/>
        </authorList>
    </citation>
    <scope>NUCLEOTIDE SEQUENCE</scope>
    <source>
        <strain evidence="2">Duluth1</strain>
        <tissue evidence="2">Whole animal</tissue>
    </source>
</reference>
<dbReference type="OrthoDB" id="2016523at2759"/>
<dbReference type="GO" id="GO:0006506">
    <property type="term" value="P:GPI anchor biosynthetic process"/>
    <property type="evidence" value="ECO:0007669"/>
    <property type="project" value="InterPro"/>
</dbReference>
<evidence type="ECO:0000313" key="3">
    <source>
        <dbReference type="Proteomes" id="UP000828390"/>
    </source>
</evidence>
<dbReference type="Proteomes" id="UP000828390">
    <property type="component" value="Unassembled WGS sequence"/>
</dbReference>
<feature type="transmembrane region" description="Helical" evidence="1">
    <location>
        <begin position="31"/>
        <end position="48"/>
    </location>
</feature>
<dbReference type="CDD" id="cd22190">
    <property type="entry name" value="PGAP4"/>
    <property type="match status" value="1"/>
</dbReference>
<dbReference type="GO" id="GO:0016757">
    <property type="term" value="F:glycosyltransferase activity"/>
    <property type="evidence" value="ECO:0007669"/>
    <property type="project" value="InterPro"/>
</dbReference>
<evidence type="ECO:0000313" key="2">
    <source>
        <dbReference type="EMBL" id="KAH3851294.1"/>
    </source>
</evidence>
<proteinExistence type="predicted"/>
<keyword evidence="1" id="KW-0472">Membrane</keyword>
<dbReference type="EMBL" id="JAIWYP010000003">
    <property type="protein sequence ID" value="KAH3851294.1"/>
    <property type="molecule type" value="Genomic_DNA"/>
</dbReference>
<feature type="transmembrane region" description="Helical" evidence="1">
    <location>
        <begin position="289"/>
        <end position="307"/>
    </location>
</feature>
<sequence>MRSFQCLCWGFKTLSNVFKMCFKALRSPHSAYVLVLTLFTIFGVPFIAKDLPLSKLYMKFHTEDEIYEVAKDLNAQRVKNAFSYFEKLESGSSQAFYGYNIGSNSPPDIVVAILTVSRQGNLQNTHYLMQTAAIVDRIIKEDTLFTAPILFICNVDPSPGQHKDAVLLKNYMPFVEKNGSNSFNETFKPYSYRSMHKDVKRGQETMDYLFCLNVSQSMGSPYVLLLEDDVIPYSNLFKVLHYTLQRHKLIHSSHSESATSQARMFSFLKLYYPERWQGFANEADRILELLCYGLVGGSLLLFTIFICWPKSEPSYAAKLFYYTIGFSITIYSVLIIDRHNVMDLRRISPQLFRFRPTPACCTPAMLYTSEIIPILIDHLVEQSHLNKDLAIYDFIDKNHIPGYFLEPNLVRHIGMFSSLQDSHKPPFEFIFHLE</sequence>
<gene>
    <name evidence="2" type="ORF">DPMN_093774</name>
</gene>
<protein>
    <submittedName>
        <fullName evidence="2">Uncharacterized protein</fullName>
    </submittedName>
</protein>